<feature type="chain" id="PRO_5025668352" evidence="1">
    <location>
        <begin position="17"/>
        <end position="190"/>
    </location>
</feature>
<protein>
    <submittedName>
        <fullName evidence="2">Uncharacterized protein</fullName>
    </submittedName>
</protein>
<name>A0A6A6PVB6_9PEZI</name>
<evidence type="ECO:0000313" key="3">
    <source>
        <dbReference type="Proteomes" id="UP000799767"/>
    </source>
</evidence>
<dbReference type="RefSeq" id="XP_033590244.1">
    <property type="nucleotide sequence ID" value="XM_033737181.1"/>
</dbReference>
<evidence type="ECO:0000256" key="1">
    <source>
        <dbReference type="SAM" id="SignalP"/>
    </source>
</evidence>
<dbReference type="GeneID" id="54478183"/>
<dbReference type="AlphaFoldDB" id="A0A6A6PVB6"/>
<dbReference type="OrthoDB" id="3777408at2759"/>
<reference evidence="2" key="1">
    <citation type="journal article" date="2020" name="Stud. Mycol.">
        <title>101 Dothideomycetes genomes: a test case for predicting lifestyles and emergence of pathogens.</title>
        <authorList>
            <person name="Haridas S."/>
            <person name="Albert R."/>
            <person name="Binder M."/>
            <person name="Bloem J."/>
            <person name="Labutti K."/>
            <person name="Salamov A."/>
            <person name="Andreopoulos B."/>
            <person name="Baker S."/>
            <person name="Barry K."/>
            <person name="Bills G."/>
            <person name="Bluhm B."/>
            <person name="Cannon C."/>
            <person name="Castanera R."/>
            <person name="Culley D."/>
            <person name="Daum C."/>
            <person name="Ezra D."/>
            <person name="Gonzalez J."/>
            <person name="Henrissat B."/>
            <person name="Kuo A."/>
            <person name="Liang C."/>
            <person name="Lipzen A."/>
            <person name="Lutzoni F."/>
            <person name="Magnuson J."/>
            <person name="Mondo S."/>
            <person name="Nolan M."/>
            <person name="Ohm R."/>
            <person name="Pangilinan J."/>
            <person name="Park H.-J."/>
            <person name="Ramirez L."/>
            <person name="Alfaro M."/>
            <person name="Sun H."/>
            <person name="Tritt A."/>
            <person name="Yoshinaga Y."/>
            <person name="Zwiers L.-H."/>
            <person name="Turgeon B."/>
            <person name="Goodwin S."/>
            <person name="Spatafora J."/>
            <person name="Crous P."/>
            <person name="Grigoriev I."/>
        </authorList>
    </citation>
    <scope>NUCLEOTIDE SEQUENCE</scope>
    <source>
        <strain evidence="2">CBS 113389</strain>
    </source>
</reference>
<accession>A0A6A6PVB6</accession>
<organism evidence="2 3">
    <name type="scientific">Neohortaea acidophila</name>
    <dbReference type="NCBI Taxonomy" id="245834"/>
    <lineage>
        <taxon>Eukaryota</taxon>
        <taxon>Fungi</taxon>
        <taxon>Dikarya</taxon>
        <taxon>Ascomycota</taxon>
        <taxon>Pezizomycotina</taxon>
        <taxon>Dothideomycetes</taxon>
        <taxon>Dothideomycetidae</taxon>
        <taxon>Mycosphaerellales</taxon>
        <taxon>Teratosphaeriaceae</taxon>
        <taxon>Neohortaea</taxon>
    </lineage>
</organism>
<keyword evidence="1" id="KW-0732">Signal</keyword>
<gene>
    <name evidence="2" type="ORF">BDY17DRAFT_324390</name>
</gene>
<sequence>MYLQVLPLLFLPTAFAQASQQPIIPTHIGVQCTSTITETIPWGCTVTEPAITTTQPVDCAGCVLSTTSRRNGLFGVGPVCIGGRTTVLDAGLKKTITVCASGSGGQCTSTITDTIPYGCTVTGPANTATTAVDCGGCVLSTTSSINALFGVGPVCIGGRTTVPDPESTSTVTVCAPSGYARDEVSVPIKA</sequence>
<feature type="signal peptide" evidence="1">
    <location>
        <begin position="1"/>
        <end position="16"/>
    </location>
</feature>
<keyword evidence="3" id="KW-1185">Reference proteome</keyword>
<evidence type="ECO:0000313" key="2">
    <source>
        <dbReference type="EMBL" id="KAF2483674.1"/>
    </source>
</evidence>
<dbReference type="Proteomes" id="UP000799767">
    <property type="component" value="Unassembled WGS sequence"/>
</dbReference>
<proteinExistence type="predicted"/>
<dbReference type="EMBL" id="MU001635">
    <property type="protein sequence ID" value="KAF2483674.1"/>
    <property type="molecule type" value="Genomic_DNA"/>
</dbReference>